<dbReference type="Proteomes" id="UP000723714">
    <property type="component" value="Unassembled WGS sequence"/>
</dbReference>
<dbReference type="RefSeq" id="WP_216240234.1">
    <property type="nucleotide sequence ID" value="NZ_JABACJ020000003.1"/>
</dbReference>
<gene>
    <name evidence="2" type="ORF">HGO97_005740</name>
</gene>
<dbReference type="EMBL" id="JABACJ020000003">
    <property type="protein sequence ID" value="MBU3875319.1"/>
    <property type="molecule type" value="Genomic_DNA"/>
</dbReference>
<dbReference type="PANTHER" id="PTHR13754:SF13">
    <property type="entry name" value="METALLO-BETA-LACTAMASE SUPERFAMILY PROTEIN (AFU_ORTHOLOGUE AFUA_3G07630)"/>
    <property type="match status" value="1"/>
</dbReference>
<dbReference type="Pfam" id="PF00753">
    <property type="entry name" value="Lactamase_B"/>
    <property type="match status" value="1"/>
</dbReference>
<feature type="domain" description="Metallo-beta-lactamase" evidence="1">
    <location>
        <begin position="19"/>
        <end position="107"/>
    </location>
</feature>
<dbReference type="PANTHER" id="PTHR13754">
    <property type="entry name" value="METALLO-BETA-LACTAMASE SUPERFAMILY PROTEIN"/>
    <property type="match status" value="1"/>
</dbReference>
<dbReference type="CDD" id="cd07713">
    <property type="entry name" value="DHPS-like_MBL-fold"/>
    <property type="match status" value="1"/>
</dbReference>
<proteinExistence type="predicted"/>
<comment type="caution">
    <text evidence="2">The sequence shown here is derived from an EMBL/GenBank/DDBJ whole genome shotgun (WGS) entry which is preliminary data.</text>
</comment>
<dbReference type="InterPro" id="IPR041712">
    <property type="entry name" value="DHPS-like_MBL-fold"/>
</dbReference>
<dbReference type="InterPro" id="IPR052926">
    <property type="entry name" value="Metallo-beta-lactamase_dom"/>
</dbReference>
<dbReference type="InterPro" id="IPR001279">
    <property type="entry name" value="Metallo-B-lactamas"/>
</dbReference>
<organism evidence="2 3">
    <name type="scientific">Faecalicatena faecalis</name>
    <dbReference type="NCBI Taxonomy" id="2726362"/>
    <lineage>
        <taxon>Bacteria</taxon>
        <taxon>Bacillati</taxon>
        <taxon>Bacillota</taxon>
        <taxon>Clostridia</taxon>
        <taxon>Lachnospirales</taxon>
        <taxon>Lachnospiraceae</taxon>
        <taxon>Faecalicatena</taxon>
    </lineage>
</organism>
<name>A0ABS6D153_9FIRM</name>
<keyword evidence="3" id="KW-1185">Reference proteome</keyword>
<evidence type="ECO:0000259" key="1">
    <source>
        <dbReference type="Pfam" id="PF00753"/>
    </source>
</evidence>
<reference evidence="2 3" key="1">
    <citation type="submission" date="2021-06" db="EMBL/GenBank/DDBJ databases">
        <title>Faecalicatena sp. nov. isolated from porcine feces.</title>
        <authorList>
            <person name="Oh B.S."/>
            <person name="Lee J.H."/>
        </authorList>
    </citation>
    <scope>NUCLEOTIDE SEQUENCE [LARGE SCALE GENOMIC DNA]</scope>
    <source>
        <strain evidence="2 3">AGMB00832</strain>
    </source>
</reference>
<protein>
    <submittedName>
        <fullName evidence="2">MBL fold metallo-hydrolase</fullName>
    </submittedName>
</protein>
<accession>A0ABS6D153</accession>
<evidence type="ECO:0000313" key="3">
    <source>
        <dbReference type="Proteomes" id="UP000723714"/>
    </source>
</evidence>
<evidence type="ECO:0000313" key="2">
    <source>
        <dbReference type="EMBL" id="MBU3875319.1"/>
    </source>
</evidence>
<sequence length="279" mass="30979">MKVTVLIENTSESELKCEHGLSLFIEYASKQYLLDAGTTGAFLENAAALGVPVLAADACILSHGHYDHSGGFAEYLEQNQTVKIYAMKGIDGEYYSGSGGEIHRIGVPENVLSRNWERFEFIDQLFRLDQDVYLVPHSTEGLEKIGERSKLYRKYKTEYLPDDFSHELSLVFDTEKGLVIFNSCSHAGIMNIMEEVMSVLPGRKIYAFLGGLHMKGKKDGKEVCTFSDSEVEAMADGLKEAGVQYLYTGHCTGQPGYALLKQYAGDMVQPLTTGKKIEL</sequence>